<feature type="compositionally biased region" description="Polar residues" evidence="1">
    <location>
        <begin position="91"/>
        <end position="115"/>
    </location>
</feature>
<evidence type="ECO:0000256" key="1">
    <source>
        <dbReference type="SAM" id="MobiDB-lite"/>
    </source>
</evidence>
<sequence length="180" mass="19865">MLAPQKRKRVSDIDIGDDLPLSRRLFQGTSCESRAIIRPRAQAKTSSTIETITSSFPDVSLSALADALVIPTPTDVLNTTSHGEQEHQKGIVTQSQPNPTPDPTQLDTISPSNENSDVNQRMLKLQYDIESLAAEFALQNSSIKLSGTVEHQAKYIRLLEERVASLRDEADRISVQLTQI</sequence>
<comment type="caution">
    <text evidence="2">The sequence shown here is derived from an EMBL/GenBank/DDBJ whole genome shotgun (WGS) entry which is preliminary data.</text>
</comment>
<proteinExistence type="predicted"/>
<protein>
    <submittedName>
        <fullName evidence="2">Uncharacterized protein</fullName>
    </submittedName>
</protein>
<dbReference type="EMBL" id="SSOP01000217">
    <property type="protein sequence ID" value="KAB5589909.1"/>
    <property type="molecule type" value="Genomic_DNA"/>
</dbReference>
<accession>A0A5N5QE64</accession>
<keyword evidence="3" id="KW-1185">Reference proteome</keyword>
<feature type="region of interest" description="Disordered" evidence="1">
    <location>
        <begin position="76"/>
        <end position="115"/>
    </location>
</feature>
<name>A0A5N5QE64_9AGAM</name>
<gene>
    <name evidence="2" type="ORF">CTheo_6652</name>
</gene>
<organism evidence="2 3">
    <name type="scientific">Ceratobasidium theobromae</name>
    <dbReference type="NCBI Taxonomy" id="1582974"/>
    <lineage>
        <taxon>Eukaryota</taxon>
        <taxon>Fungi</taxon>
        <taxon>Dikarya</taxon>
        <taxon>Basidiomycota</taxon>
        <taxon>Agaricomycotina</taxon>
        <taxon>Agaricomycetes</taxon>
        <taxon>Cantharellales</taxon>
        <taxon>Ceratobasidiaceae</taxon>
        <taxon>Ceratobasidium</taxon>
    </lineage>
</organism>
<dbReference type="Proteomes" id="UP000383932">
    <property type="component" value="Unassembled WGS sequence"/>
</dbReference>
<evidence type="ECO:0000313" key="3">
    <source>
        <dbReference type="Proteomes" id="UP000383932"/>
    </source>
</evidence>
<evidence type="ECO:0000313" key="2">
    <source>
        <dbReference type="EMBL" id="KAB5589909.1"/>
    </source>
</evidence>
<reference evidence="2 3" key="1">
    <citation type="journal article" date="2019" name="Fungal Biol. Biotechnol.">
        <title>Draft genome sequence of fastidious pathogen Ceratobasidium theobromae, which causes vascular-streak dieback in Theobroma cacao.</title>
        <authorList>
            <person name="Ali S.S."/>
            <person name="Asman A."/>
            <person name="Shao J."/>
            <person name="Firmansyah A.P."/>
            <person name="Susilo A.W."/>
            <person name="Rosmana A."/>
            <person name="McMahon P."/>
            <person name="Junaid M."/>
            <person name="Guest D."/>
            <person name="Kheng T.Y."/>
            <person name="Meinhardt L.W."/>
            <person name="Bailey B.A."/>
        </authorList>
    </citation>
    <scope>NUCLEOTIDE SEQUENCE [LARGE SCALE GENOMIC DNA]</scope>
    <source>
        <strain evidence="2 3">CT2</strain>
    </source>
</reference>
<dbReference type="AlphaFoldDB" id="A0A5N5QE64"/>